<sequence>MIDPIISPQNTPLTYLAPPHIVLPSPPSGLLFVNFLPTLFGSPALSPLVSNLRLLTLTRARIPRSTSLSKRFFEL</sequence>
<keyword evidence="2" id="KW-1185">Reference proteome</keyword>
<dbReference type="InParanoid" id="A0A3N4KNA2"/>
<accession>A0A3N4KNA2</accession>
<name>A0A3N4KNA2_9PEZI</name>
<organism evidence="1 2">
    <name type="scientific">Morchella conica CCBAS932</name>
    <dbReference type="NCBI Taxonomy" id="1392247"/>
    <lineage>
        <taxon>Eukaryota</taxon>
        <taxon>Fungi</taxon>
        <taxon>Dikarya</taxon>
        <taxon>Ascomycota</taxon>
        <taxon>Pezizomycotina</taxon>
        <taxon>Pezizomycetes</taxon>
        <taxon>Pezizales</taxon>
        <taxon>Morchellaceae</taxon>
        <taxon>Morchella</taxon>
    </lineage>
</organism>
<dbReference type="EMBL" id="ML119131">
    <property type="protein sequence ID" value="RPB12007.1"/>
    <property type="molecule type" value="Genomic_DNA"/>
</dbReference>
<dbReference type="AlphaFoldDB" id="A0A3N4KNA2"/>
<dbReference type="Proteomes" id="UP000277580">
    <property type="component" value="Unassembled WGS sequence"/>
</dbReference>
<proteinExistence type="predicted"/>
<reference evidence="1 2" key="1">
    <citation type="journal article" date="2018" name="Nat. Ecol. Evol.">
        <title>Pezizomycetes genomes reveal the molecular basis of ectomycorrhizal truffle lifestyle.</title>
        <authorList>
            <person name="Murat C."/>
            <person name="Payen T."/>
            <person name="Noel B."/>
            <person name="Kuo A."/>
            <person name="Morin E."/>
            <person name="Chen J."/>
            <person name="Kohler A."/>
            <person name="Krizsan K."/>
            <person name="Balestrini R."/>
            <person name="Da Silva C."/>
            <person name="Montanini B."/>
            <person name="Hainaut M."/>
            <person name="Levati E."/>
            <person name="Barry K.W."/>
            <person name="Belfiori B."/>
            <person name="Cichocki N."/>
            <person name="Clum A."/>
            <person name="Dockter R.B."/>
            <person name="Fauchery L."/>
            <person name="Guy J."/>
            <person name="Iotti M."/>
            <person name="Le Tacon F."/>
            <person name="Lindquist E.A."/>
            <person name="Lipzen A."/>
            <person name="Malagnac F."/>
            <person name="Mello A."/>
            <person name="Molinier V."/>
            <person name="Miyauchi S."/>
            <person name="Poulain J."/>
            <person name="Riccioni C."/>
            <person name="Rubini A."/>
            <person name="Sitrit Y."/>
            <person name="Splivallo R."/>
            <person name="Traeger S."/>
            <person name="Wang M."/>
            <person name="Zifcakova L."/>
            <person name="Wipf D."/>
            <person name="Zambonelli A."/>
            <person name="Paolocci F."/>
            <person name="Nowrousian M."/>
            <person name="Ottonello S."/>
            <person name="Baldrian P."/>
            <person name="Spatafora J.W."/>
            <person name="Henrissat B."/>
            <person name="Nagy L.G."/>
            <person name="Aury J.M."/>
            <person name="Wincker P."/>
            <person name="Grigoriev I.V."/>
            <person name="Bonfante P."/>
            <person name="Martin F.M."/>
        </authorList>
    </citation>
    <scope>NUCLEOTIDE SEQUENCE [LARGE SCALE GENOMIC DNA]</scope>
    <source>
        <strain evidence="1 2">CCBAS932</strain>
    </source>
</reference>
<evidence type="ECO:0000313" key="1">
    <source>
        <dbReference type="EMBL" id="RPB12007.1"/>
    </source>
</evidence>
<evidence type="ECO:0000313" key="2">
    <source>
        <dbReference type="Proteomes" id="UP000277580"/>
    </source>
</evidence>
<gene>
    <name evidence="1" type="ORF">P167DRAFT_536152</name>
</gene>
<protein>
    <submittedName>
        <fullName evidence="1">Uncharacterized protein</fullName>
    </submittedName>
</protein>